<dbReference type="RefSeq" id="WP_049175106.1">
    <property type="nucleotide sequence ID" value="NZ_RAXU01000004.1"/>
</dbReference>
<dbReference type="Proteomes" id="UP000269001">
    <property type="component" value="Unassembled WGS sequence"/>
</dbReference>
<dbReference type="AlphaFoldDB" id="A0A3A8ENW7"/>
<accession>A0A3A8ENW7</accession>
<evidence type="ECO:0000313" key="3">
    <source>
        <dbReference type="Proteomes" id="UP000269001"/>
    </source>
</evidence>
<gene>
    <name evidence="2" type="ORF">D7V21_05185</name>
</gene>
<reference evidence="2 3" key="1">
    <citation type="submission" date="2018-09" db="EMBL/GenBank/DDBJ databases">
        <title>The draft genome of Acinetobacter spp. strains.</title>
        <authorList>
            <person name="Qin J."/>
            <person name="Feng Y."/>
            <person name="Zong Z."/>
        </authorList>
    </citation>
    <scope>NUCLEOTIDE SEQUENCE [LARGE SCALE GENOMIC DNA]</scope>
    <source>
        <strain evidence="2 3">WCHAc060096</strain>
    </source>
</reference>
<dbReference type="EMBL" id="RAXU01000004">
    <property type="protein sequence ID" value="RKG35176.1"/>
    <property type="molecule type" value="Genomic_DNA"/>
</dbReference>
<keyword evidence="3" id="KW-1185">Reference proteome</keyword>
<name>A0A3A8ENW7_9GAMM</name>
<protein>
    <submittedName>
        <fullName evidence="2">Uncharacterized protein</fullName>
    </submittedName>
</protein>
<sequence length="59" mass="5896">MCGGKVVKQDPEADAAAAAEKAVIEANTKKAQRRTANQSSVLSGAFDSGTSNKTTLGGG</sequence>
<feature type="compositionally biased region" description="Polar residues" evidence="1">
    <location>
        <begin position="34"/>
        <end position="59"/>
    </location>
</feature>
<organism evidence="2 3">
    <name type="scientific">Acinetobacter guerrae</name>
    <dbReference type="NCBI Taxonomy" id="1843371"/>
    <lineage>
        <taxon>Bacteria</taxon>
        <taxon>Pseudomonadati</taxon>
        <taxon>Pseudomonadota</taxon>
        <taxon>Gammaproteobacteria</taxon>
        <taxon>Moraxellales</taxon>
        <taxon>Moraxellaceae</taxon>
        <taxon>Acinetobacter</taxon>
    </lineage>
</organism>
<feature type="region of interest" description="Disordered" evidence="1">
    <location>
        <begin position="29"/>
        <end position="59"/>
    </location>
</feature>
<proteinExistence type="predicted"/>
<evidence type="ECO:0000256" key="1">
    <source>
        <dbReference type="SAM" id="MobiDB-lite"/>
    </source>
</evidence>
<comment type="caution">
    <text evidence="2">The sequence shown here is derived from an EMBL/GenBank/DDBJ whole genome shotgun (WGS) entry which is preliminary data.</text>
</comment>
<evidence type="ECO:0000313" key="2">
    <source>
        <dbReference type="EMBL" id="RKG35176.1"/>
    </source>
</evidence>